<dbReference type="AlphaFoldDB" id="A0AAV4XMD9"/>
<keyword evidence="2" id="KW-1185">Reference proteome</keyword>
<protein>
    <submittedName>
        <fullName evidence="1">Uncharacterized protein</fullName>
    </submittedName>
</protein>
<name>A0AAV4XMD9_CAEEX</name>
<accession>A0AAV4XMD9</accession>
<evidence type="ECO:0000313" key="1">
    <source>
        <dbReference type="EMBL" id="GIY96336.1"/>
    </source>
</evidence>
<proteinExistence type="predicted"/>
<reference evidence="1 2" key="1">
    <citation type="submission" date="2021-06" db="EMBL/GenBank/DDBJ databases">
        <title>Caerostris extrusa draft genome.</title>
        <authorList>
            <person name="Kono N."/>
            <person name="Arakawa K."/>
        </authorList>
    </citation>
    <scope>NUCLEOTIDE SEQUENCE [LARGE SCALE GENOMIC DNA]</scope>
</reference>
<organism evidence="1 2">
    <name type="scientific">Caerostris extrusa</name>
    <name type="common">Bark spider</name>
    <name type="synonym">Caerostris bankana</name>
    <dbReference type="NCBI Taxonomy" id="172846"/>
    <lineage>
        <taxon>Eukaryota</taxon>
        <taxon>Metazoa</taxon>
        <taxon>Ecdysozoa</taxon>
        <taxon>Arthropoda</taxon>
        <taxon>Chelicerata</taxon>
        <taxon>Arachnida</taxon>
        <taxon>Araneae</taxon>
        <taxon>Araneomorphae</taxon>
        <taxon>Entelegynae</taxon>
        <taxon>Araneoidea</taxon>
        <taxon>Araneidae</taxon>
        <taxon>Caerostris</taxon>
    </lineage>
</organism>
<gene>
    <name evidence="1" type="ORF">CEXT_430381</name>
</gene>
<sequence length="72" mass="8238">MGLSNLGERPPAPMPIRGKKRKWQLHSCLIKPPRVPFDVFFLDLDGGVHLEGFLNGRIVLQRYQGLSLLKRE</sequence>
<dbReference type="EMBL" id="BPLR01000647">
    <property type="protein sequence ID" value="GIY96336.1"/>
    <property type="molecule type" value="Genomic_DNA"/>
</dbReference>
<comment type="caution">
    <text evidence="1">The sequence shown here is derived from an EMBL/GenBank/DDBJ whole genome shotgun (WGS) entry which is preliminary data.</text>
</comment>
<dbReference type="Proteomes" id="UP001054945">
    <property type="component" value="Unassembled WGS sequence"/>
</dbReference>
<evidence type="ECO:0000313" key="2">
    <source>
        <dbReference type="Proteomes" id="UP001054945"/>
    </source>
</evidence>